<comment type="caution">
    <text evidence="1">The sequence shown here is derived from an EMBL/GenBank/DDBJ whole genome shotgun (WGS) entry which is preliminary data.</text>
</comment>
<evidence type="ECO:0000313" key="1">
    <source>
        <dbReference type="EMBL" id="KRY33296.1"/>
    </source>
</evidence>
<dbReference type="EMBL" id="JYDH01000084">
    <property type="protein sequence ID" value="KRY33296.1"/>
    <property type="molecule type" value="Genomic_DNA"/>
</dbReference>
<organism evidence="1 2">
    <name type="scientific">Trichinella spiralis</name>
    <name type="common">Trichina worm</name>
    <dbReference type="NCBI Taxonomy" id="6334"/>
    <lineage>
        <taxon>Eukaryota</taxon>
        <taxon>Metazoa</taxon>
        <taxon>Ecdysozoa</taxon>
        <taxon>Nematoda</taxon>
        <taxon>Enoplea</taxon>
        <taxon>Dorylaimia</taxon>
        <taxon>Trichinellida</taxon>
        <taxon>Trichinellidae</taxon>
        <taxon>Trichinella</taxon>
    </lineage>
</organism>
<evidence type="ECO:0000313" key="2">
    <source>
        <dbReference type="Proteomes" id="UP000054776"/>
    </source>
</evidence>
<keyword evidence="2" id="KW-1185">Reference proteome</keyword>
<dbReference type="AlphaFoldDB" id="A0A0V1B8K4"/>
<dbReference type="InParanoid" id="A0A0V1B8K4"/>
<proteinExistence type="predicted"/>
<name>A0A0V1B8K4_TRISP</name>
<gene>
    <name evidence="1" type="ORF">T01_15969</name>
</gene>
<accession>A0A0V1B8K4</accession>
<protein>
    <submittedName>
        <fullName evidence="1">Uncharacterized protein</fullName>
    </submittedName>
</protein>
<reference evidence="1 2" key="1">
    <citation type="submission" date="2015-01" db="EMBL/GenBank/DDBJ databases">
        <title>Evolution of Trichinella species and genotypes.</title>
        <authorList>
            <person name="Korhonen P.K."/>
            <person name="Edoardo P."/>
            <person name="Giuseppe L.R."/>
            <person name="Gasser R.B."/>
        </authorList>
    </citation>
    <scope>NUCLEOTIDE SEQUENCE [LARGE SCALE GENOMIC DNA]</scope>
    <source>
        <strain evidence="1">ISS3</strain>
    </source>
</reference>
<dbReference type="Proteomes" id="UP000054776">
    <property type="component" value="Unassembled WGS sequence"/>
</dbReference>
<sequence>MDDTSLAAKSELEKLKEIELDRHVIGTIDKNDQSKENLQKFPETGSIMQITIIIKMPYHQQRCACLFDIRGRCEQWKKVIFEFSNSPFLIGRIQQYIYSVRIVKWLRLEFIFSQKF</sequence>